<comment type="subunit">
    <text evidence="2 7">Dimer; disulfide-linked.</text>
</comment>
<organism evidence="9 10">
    <name type="scientific">Eptatretus burgeri</name>
    <name type="common">Inshore hagfish</name>
    <dbReference type="NCBI Taxonomy" id="7764"/>
    <lineage>
        <taxon>Eukaryota</taxon>
        <taxon>Metazoa</taxon>
        <taxon>Chordata</taxon>
        <taxon>Craniata</taxon>
        <taxon>Vertebrata</taxon>
        <taxon>Cyclostomata</taxon>
        <taxon>Myxini</taxon>
        <taxon>Myxiniformes</taxon>
        <taxon>Myxinidae</taxon>
        <taxon>Eptatretinae</taxon>
        <taxon>Eptatretus</taxon>
    </lineage>
</organism>
<protein>
    <recommendedName>
        <fullName evidence="7">Gamma-interferon-inducible lysosomal thiol reductase</fullName>
        <ecNumber evidence="7">1.8.-.-</ecNumber>
    </recommendedName>
    <alternativeName>
        <fullName evidence="7">Gamma-interferon-inducible protein IP-30</fullName>
    </alternativeName>
</protein>
<comment type="subcellular location">
    <subcellularLocation>
        <location evidence="7">Secreted</location>
    </subcellularLocation>
    <subcellularLocation>
        <location evidence="7">Lysosome</location>
    </subcellularLocation>
</comment>
<evidence type="ECO:0000256" key="6">
    <source>
        <dbReference type="ARBA" id="ARBA00059163"/>
    </source>
</evidence>
<sequence length="271" mass="30550">MLFHNMSSSRLVVSALLVLCLYSVHTVSIKKNATSRANYECRRVQRTKTCSAKICCERAARVQEVKKVNVDLYVESLCPDCRMFMAYQLFPTWLLVEDIMNVTLIPYGNAKETRGKEGWKFTCQHGPDECYGNLLETCLIHFLPNNDDHLPIINCMETARDPITAAESCVQMLAPSKIWNDVVKCSNGSLGNDIMHQNAITTDGLQPPHKYVPWIVINGVHTEEIQQQASNSLLAVVCHTFKVCWVCNLNGVDSVSHCVNHHYICPYIGKT</sequence>
<evidence type="ECO:0000313" key="9">
    <source>
        <dbReference type="Ensembl" id="ENSEBUP00000013368.1"/>
    </source>
</evidence>
<comment type="function">
    <text evidence="6">Lysosomal thiol reductase that can reduce protein disulfide bonds. May facilitate the complete unfolding of proteins destined for lysosomal degradation. Plays an important role in antigen processing. Facilitates the generation of MHC class II-restricted epitodes from disulfide bond-containing antigen by the endocytic reduction of disulfide bonds. Also facilitates MHC class I-restricted recognition of exogenous antigens containing disulfide bonds by CD8+ T-cells or crosspresentation.</text>
</comment>
<dbReference type="PANTHER" id="PTHR13234">
    <property type="entry name" value="GAMMA-INTERFERON INDUCIBLE LYSOSOMAL THIOL REDUCTASE GILT"/>
    <property type="match status" value="1"/>
</dbReference>
<evidence type="ECO:0000256" key="1">
    <source>
        <dbReference type="ARBA" id="ARBA00005679"/>
    </source>
</evidence>
<evidence type="ECO:0000256" key="3">
    <source>
        <dbReference type="ARBA" id="ARBA00022525"/>
    </source>
</evidence>
<feature type="chain" id="PRO_5034438726" description="Gamma-interferon-inducible lysosomal thiol reductase" evidence="8">
    <location>
        <begin position="27"/>
        <end position="271"/>
    </location>
</feature>
<evidence type="ECO:0000256" key="5">
    <source>
        <dbReference type="ARBA" id="ARBA00023180"/>
    </source>
</evidence>
<evidence type="ECO:0000313" key="10">
    <source>
        <dbReference type="Proteomes" id="UP000694388"/>
    </source>
</evidence>
<reference evidence="9" key="2">
    <citation type="submission" date="2025-09" db="UniProtKB">
        <authorList>
            <consortium name="Ensembl"/>
        </authorList>
    </citation>
    <scope>IDENTIFICATION</scope>
</reference>
<feature type="signal peptide" evidence="8">
    <location>
        <begin position="1"/>
        <end position="26"/>
    </location>
</feature>
<keyword evidence="7" id="KW-0458">Lysosome</keyword>
<keyword evidence="3 7" id="KW-0964">Secreted</keyword>
<comment type="function">
    <text evidence="7">Lysosomal thiol reductase that can reduce protein disulfide bonds. Facilitates the complete unfolding of proteins destined for lysosomal degradation. Plays an important role in antigen processing.</text>
</comment>
<keyword evidence="10" id="KW-1185">Reference proteome</keyword>
<dbReference type="InterPro" id="IPR004911">
    <property type="entry name" value="Interferon-induced_GILT"/>
</dbReference>
<accession>A0A8C4QDE4</accession>
<reference evidence="9" key="1">
    <citation type="submission" date="2025-08" db="UniProtKB">
        <authorList>
            <consortium name="Ensembl"/>
        </authorList>
    </citation>
    <scope>IDENTIFICATION</scope>
</reference>
<keyword evidence="4 7" id="KW-0732">Signal</keyword>
<dbReference type="GO" id="GO:0016671">
    <property type="term" value="F:oxidoreductase activity, acting on a sulfur group of donors, disulfide as acceptor"/>
    <property type="evidence" value="ECO:0007669"/>
    <property type="project" value="UniProtKB-UniRule"/>
</dbReference>
<dbReference type="PANTHER" id="PTHR13234:SF8">
    <property type="entry name" value="GAMMA-INTERFERON-INDUCIBLE LYSOSOMAL THIOL REDUCTASE"/>
    <property type="match status" value="1"/>
</dbReference>
<dbReference type="AlphaFoldDB" id="A0A8C4QDE4"/>
<keyword evidence="7" id="KW-1015">Disulfide bond</keyword>
<keyword evidence="7" id="KW-0391">Immunity</keyword>
<evidence type="ECO:0000256" key="8">
    <source>
        <dbReference type="SAM" id="SignalP"/>
    </source>
</evidence>
<dbReference type="GO" id="GO:0002376">
    <property type="term" value="P:immune system process"/>
    <property type="evidence" value="ECO:0007669"/>
    <property type="project" value="UniProtKB-KW"/>
</dbReference>
<dbReference type="Proteomes" id="UP000694388">
    <property type="component" value="Unplaced"/>
</dbReference>
<dbReference type="EC" id="1.8.-.-" evidence="7"/>
<keyword evidence="7" id="KW-0560">Oxidoreductase</keyword>
<dbReference type="GO" id="GO:0005764">
    <property type="term" value="C:lysosome"/>
    <property type="evidence" value="ECO:0007669"/>
    <property type="project" value="UniProtKB-SubCell"/>
</dbReference>
<dbReference type="Pfam" id="PF03227">
    <property type="entry name" value="GILT"/>
    <property type="match status" value="1"/>
</dbReference>
<dbReference type="GO" id="GO:0005576">
    <property type="term" value="C:extracellular region"/>
    <property type="evidence" value="ECO:0007669"/>
    <property type="project" value="UniProtKB-SubCell"/>
</dbReference>
<evidence type="ECO:0000256" key="7">
    <source>
        <dbReference type="RuleBase" id="RU369109"/>
    </source>
</evidence>
<keyword evidence="5 7" id="KW-0325">Glycoprotein</keyword>
<evidence type="ECO:0000256" key="2">
    <source>
        <dbReference type="ARBA" id="ARBA00011615"/>
    </source>
</evidence>
<name>A0A8C4QDE4_EPTBU</name>
<comment type="similarity">
    <text evidence="1 7">Belongs to the GILT family.</text>
</comment>
<dbReference type="Ensembl" id="ENSEBUT00000013944.1">
    <property type="protein sequence ID" value="ENSEBUP00000013368.1"/>
    <property type="gene ID" value="ENSEBUG00000008432.1"/>
</dbReference>
<dbReference type="GeneTree" id="ENSGT00390000010450"/>
<keyword evidence="7" id="KW-0676">Redox-active center</keyword>
<proteinExistence type="inferred from homology"/>
<evidence type="ECO:0000256" key="4">
    <source>
        <dbReference type="ARBA" id="ARBA00022729"/>
    </source>
</evidence>